<gene>
    <name evidence="1" type="ORF">An03g00990</name>
</gene>
<name>A0AAJ8BNQ9_ASPNG</name>
<sequence length="272" mass="29814">MGTPISTGCTNVQVTLVMKRRLIHGLWANSKKARGPPSKNFQEKVPDLGPVPAPSGSLFGIDVISDTACLSRLSVSPNLCANPEQINFHVESLAGCLRICSSCRFVPSFSIPVVGVTRTILEGLAIYFVTPLNGARAKSVRGCVKLMSACHVENSPWRNALTAAFRSSKLILTGRSLEHCLFKAIPRYSSVGTHTQSTVRRTRNFCEPQTLFHRYRTLKVRTEAFTSGHYLCPLQLPKTGFTLSLLNNLDERIPASCKKESSDIHTPIGPAY</sequence>
<reference evidence="1" key="2">
    <citation type="submission" date="2025-08" db="UniProtKB">
        <authorList>
            <consortium name="RefSeq"/>
        </authorList>
    </citation>
    <scope>IDENTIFICATION</scope>
</reference>
<evidence type="ECO:0000313" key="1">
    <source>
        <dbReference type="RefSeq" id="XP_059600193.1"/>
    </source>
</evidence>
<reference evidence="1" key="1">
    <citation type="submission" date="2025-02" db="EMBL/GenBank/DDBJ databases">
        <authorList>
            <consortium name="NCBI Genome Project"/>
        </authorList>
    </citation>
    <scope>NUCLEOTIDE SEQUENCE</scope>
</reference>
<dbReference type="KEGG" id="ang:An03g00990"/>
<protein>
    <submittedName>
        <fullName evidence="1">Uncharacterized protein</fullName>
    </submittedName>
</protein>
<accession>A0AAJ8BNQ9</accession>
<dbReference type="VEuPathDB" id="FungiDB:An03g00990"/>
<proteinExistence type="predicted"/>
<dbReference type="AlphaFoldDB" id="A0AAJ8BNQ9"/>
<dbReference type="GeneID" id="84590612"/>
<organism evidence="1">
    <name type="scientific">Aspergillus niger</name>
    <dbReference type="NCBI Taxonomy" id="5061"/>
    <lineage>
        <taxon>Eukaryota</taxon>
        <taxon>Fungi</taxon>
        <taxon>Dikarya</taxon>
        <taxon>Ascomycota</taxon>
        <taxon>Pezizomycotina</taxon>
        <taxon>Eurotiomycetes</taxon>
        <taxon>Eurotiomycetidae</taxon>
        <taxon>Eurotiales</taxon>
        <taxon>Aspergillaceae</taxon>
        <taxon>Aspergillus</taxon>
        <taxon>Aspergillus subgen. Circumdati</taxon>
    </lineage>
</organism>
<dbReference type="RefSeq" id="XP_059600193.1">
    <property type="nucleotide sequence ID" value="XM_059746883.1"/>
</dbReference>